<name>A0A6J6T0X0_9ZZZZ</name>
<feature type="transmembrane region" description="Helical" evidence="5">
    <location>
        <begin position="147"/>
        <end position="165"/>
    </location>
</feature>
<dbReference type="GO" id="GO:0004252">
    <property type="term" value="F:serine-type endopeptidase activity"/>
    <property type="evidence" value="ECO:0007669"/>
    <property type="project" value="InterPro"/>
</dbReference>
<proteinExistence type="predicted"/>
<evidence type="ECO:0000256" key="3">
    <source>
        <dbReference type="ARBA" id="ARBA00022989"/>
    </source>
</evidence>
<dbReference type="Gene3D" id="1.20.1540.10">
    <property type="entry name" value="Rhomboid-like"/>
    <property type="match status" value="1"/>
</dbReference>
<feature type="transmembrane region" description="Helical" evidence="5">
    <location>
        <begin position="120"/>
        <end position="140"/>
    </location>
</feature>
<sequence length="208" mass="22150">MAPASSTRPGSRPRTWPAAAALTLGFTAVLWVLEAWDQWTPAVLDDDGIRPRSSEGLLGVLFAPLLHGGWGHLEANTPLVLLLMFLTLLGNIGRGLAVTAVIWLVAGIGTWLVAPSDTVHIGASGLVFGWLVFLVLRGWFAQSLGQVLLGALLFLAYGGILWGVLPGQPGISWQGHLFGAVGGLVAARRFASRDETREAAPTPYRRRA</sequence>
<organism evidence="7">
    <name type="scientific">freshwater metagenome</name>
    <dbReference type="NCBI Taxonomy" id="449393"/>
    <lineage>
        <taxon>unclassified sequences</taxon>
        <taxon>metagenomes</taxon>
        <taxon>ecological metagenomes</taxon>
    </lineage>
</organism>
<dbReference type="AlphaFoldDB" id="A0A6J6T0X0"/>
<keyword evidence="3 5" id="KW-1133">Transmembrane helix</keyword>
<keyword evidence="2 5" id="KW-0812">Transmembrane</keyword>
<dbReference type="InterPro" id="IPR022764">
    <property type="entry name" value="Peptidase_S54_rhomboid_dom"/>
</dbReference>
<keyword evidence="4 5" id="KW-0472">Membrane</keyword>
<protein>
    <submittedName>
        <fullName evidence="7">Unannotated protein</fullName>
    </submittedName>
</protein>
<dbReference type="GO" id="GO:0016020">
    <property type="term" value="C:membrane"/>
    <property type="evidence" value="ECO:0007669"/>
    <property type="project" value="UniProtKB-SubCell"/>
</dbReference>
<dbReference type="EMBL" id="CAEZYQ010000008">
    <property type="protein sequence ID" value="CAB4740654.1"/>
    <property type="molecule type" value="Genomic_DNA"/>
</dbReference>
<gene>
    <name evidence="7" type="ORF">UFOPK2761_01238</name>
</gene>
<dbReference type="SUPFAM" id="SSF144091">
    <property type="entry name" value="Rhomboid-like"/>
    <property type="match status" value="1"/>
</dbReference>
<evidence type="ECO:0000256" key="4">
    <source>
        <dbReference type="ARBA" id="ARBA00023136"/>
    </source>
</evidence>
<accession>A0A6J6T0X0</accession>
<evidence type="ECO:0000256" key="2">
    <source>
        <dbReference type="ARBA" id="ARBA00022692"/>
    </source>
</evidence>
<evidence type="ECO:0000256" key="1">
    <source>
        <dbReference type="ARBA" id="ARBA00004141"/>
    </source>
</evidence>
<evidence type="ECO:0000313" key="7">
    <source>
        <dbReference type="EMBL" id="CAB4740654.1"/>
    </source>
</evidence>
<reference evidence="7" key="1">
    <citation type="submission" date="2020-05" db="EMBL/GenBank/DDBJ databases">
        <authorList>
            <person name="Chiriac C."/>
            <person name="Salcher M."/>
            <person name="Ghai R."/>
            <person name="Kavagutti S V."/>
        </authorList>
    </citation>
    <scope>NUCLEOTIDE SEQUENCE</scope>
</reference>
<feature type="domain" description="Peptidase S54 rhomboid" evidence="6">
    <location>
        <begin position="58"/>
        <end position="188"/>
    </location>
</feature>
<comment type="subcellular location">
    <subcellularLocation>
        <location evidence="1">Membrane</location>
        <topology evidence="1">Multi-pass membrane protein</topology>
    </subcellularLocation>
</comment>
<dbReference type="InterPro" id="IPR035952">
    <property type="entry name" value="Rhomboid-like_sf"/>
</dbReference>
<feature type="transmembrane region" description="Helical" evidence="5">
    <location>
        <begin position="171"/>
        <end position="187"/>
    </location>
</feature>
<evidence type="ECO:0000259" key="6">
    <source>
        <dbReference type="Pfam" id="PF01694"/>
    </source>
</evidence>
<evidence type="ECO:0000256" key="5">
    <source>
        <dbReference type="SAM" id="Phobius"/>
    </source>
</evidence>
<dbReference type="PANTHER" id="PTHR43066">
    <property type="entry name" value="RHOMBOID-RELATED PROTEIN"/>
    <property type="match status" value="1"/>
</dbReference>
<dbReference type="Pfam" id="PF01694">
    <property type="entry name" value="Rhomboid"/>
    <property type="match status" value="1"/>
</dbReference>
<feature type="transmembrane region" description="Helical" evidence="5">
    <location>
        <begin position="96"/>
        <end position="114"/>
    </location>
</feature>